<dbReference type="Pfam" id="PF00072">
    <property type="entry name" value="Response_reg"/>
    <property type="match status" value="1"/>
</dbReference>
<dbReference type="InterPro" id="IPR011006">
    <property type="entry name" value="CheY-like_superfamily"/>
</dbReference>
<dbReference type="Gene3D" id="3.40.50.2300">
    <property type="match status" value="1"/>
</dbReference>
<evidence type="ECO:0000256" key="1">
    <source>
        <dbReference type="ARBA" id="ARBA00022553"/>
    </source>
</evidence>
<evidence type="ECO:0000313" key="4">
    <source>
        <dbReference type="EMBL" id="MDP4529314.1"/>
    </source>
</evidence>
<gene>
    <name evidence="4" type="ORF">Q3O59_09750</name>
</gene>
<dbReference type="RefSeq" id="WP_305945403.1">
    <property type="nucleotide sequence ID" value="NZ_JAUZVY010000003.1"/>
</dbReference>
<dbReference type="Proteomes" id="UP001236258">
    <property type="component" value="Unassembled WGS sequence"/>
</dbReference>
<dbReference type="PANTHER" id="PTHR44591:SF3">
    <property type="entry name" value="RESPONSE REGULATORY DOMAIN-CONTAINING PROTEIN"/>
    <property type="match status" value="1"/>
</dbReference>
<feature type="domain" description="Response regulatory" evidence="3">
    <location>
        <begin position="4"/>
        <end position="121"/>
    </location>
</feature>
<evidence type="ECO:0000256" key="2">
    <source>
        <dbReference type="PROSITE-ProRule" id="PRU00169"/>
    </source>
</evidence>
<dbReference type="SMART" id="SM00448">
    <property type="entry name" value="REC"/>
    <property type="match status" value="1"/>
</dbReference>
<reference evidence="4 5" key="1">
    <citation type="submission" date="2023-08" db="EMBL/GenBank/DDBJ databases">
        <authorList>
            <person name="Joshi A."/>
            <person name="Thite S."/>
        </authorList>
    </citation>
    <scope>NUCLEOTIDE SEQUENCE [LARGE SCALE GENOMIC DNA]</scope>
    <source>
        <strain evidence="4 5">1E1</strain>
    </source>
</reference>
<dbReference type="EMBL" id="JAUZVY010000003">
    <property type="protein sequence ID" value="MDP4529314.1"/>
    <property type="molecule type" value="Genomic_DNA"/>
</dbReference>
<evidence type="ECO:0000313" key="5">
    <source>
        <dbReference type="Proteomes" id="UP001236258"/>
    </source>
</evidence>
<organism evidence="4 5">
    <name type="scientific">Alkalimonas delamerensis</name>
    <dbReference type="NCBI Taxonomy" id="265981"/>
    <lineage>
        <taxon>Bacteria</taxon>
        <taxon>Pseudomonadati</taxon>
        <taxon>Pseudomonadota</taxon>
        <taxon>Gammaproteobacteria</taxon>
        <taxon>Alkalimonas</taxon>
    </lineage>
</organism>
<feature type="modified residue" description="4-aspartylphosphate" evidence="2">
    <location>
        <position position="54"/>
    </location>
</feature>
<dbReference type="SUPFAM" id="SSF52172">
    <property type="entry name" value="CheY-like"/>
    <property type="match status" value="1"/>
</dbReference>
<dbReference type="InterPro" id="IPR001789">
    <property type="entry name" value="Sig_transdc_resp-reg_receiver"/>
</dbReference>
<keyword evidence="1 2" id="KW-0597">Phosphoprotein</keyword>
<dbReference type="PROSITE" id="PS50110">
    <property type="entry name" value="RESPONSE_REGULATORY"/>
    <property type="match status" value="1"/>
</dbReference>
<accession>A0ABT9GQZ0</accession>
<proteinExistence type="predicted"/>
<protein>
    <submittedName>
        <fullName evidence="4">Response regulator</fullName>
    </submittedName>
</protein>
<keyword evidence="5" id="KW-1185">Reference proteome</keyword>
<sequence>MSAQILVIEDNAANLELMVYLLRQQGGHRITTATDGVVGLAAAKTSPPDLIVCDVRMPNMDGYGLVHAVKNDPALKHIPVLAVTASVMADEQQKILQAGFDGYFTKPIEPATFVRQTEQFLTRQLEAPSGHHSDCR</sequence>
<dbReference type="InterPro" id="IPR050595">
    <property type="entry name" value="Bact_response_regulator"/>
</dbReference>
<dbReference type="PANTHER" id="PTHR44591">
    <property type="entry name" value="STRESS RESPONSE REGULATOR PROTEIN 1"/>
    <property type="match status" value="1"/>
</dbReference>
<comment type="caution">
    <text evidence="4">The sequence shown here is derived from an EMBL/GenBank/DDBJ whole genome shotgun (WGS) entry which is preliminary data.</text>
</comment>
<name>A0ABT9GQZ0_9GAMM</name>
<evidence type="ECO:0000259" key="3">
    <source>
        <dbReference type="PROSITE" id="PS50110"/>
    </source>
</evidence>